<dbReference type="STRING" id="658196.A0A397S9T3"/>
<dbReference type="AlphaFoldDB" id="A0A397S9T3"/>
<dbReference type="SUPFAM" id="SSF56112">
    <property type="entry name" value="Protein kinase-like (PK-like)"/>
    <property type="match status" value="1"/>
</dbReference>
<dbReference type="GO" id="GO:0004674">
    <property type="term" value="F:protein serine/threonine kinase activity"/>
    <property type="evidence" value="ECO:0007669"/>
    <property type="project" value="TreeGrafter"/>
</dbReference>
<feature type="transmembrane region" description="Helical" evidence="1">
    <location>
        <begin position="7"/>
        <end position="36"/>
    </location>
</feature>
<evidence type="ECO:0000256" key="1">
    <source>
        <dbReference type="SAM" id="Phobius"/>
    </source>
</evidence>
<proteinExistence type="predicted"/>
<dbReference type="Proteomes" id="UP000265703">
    <property type="component" value="Unassembled WGS sequence"/>
</dbReference>
<feature type="transmembrane region" description="Helical" evidence="1">
    <location>
        <begin position="81"/>
        <end position="102"/>
    </location>
</feature>
<evidence type="ECO:0000259" key="2">
    <source>
        <dbReference type="PROSITE" id="PS50011"/>
    </source>
</evidence>
<name>A0A397S9T3_9GLOM</name>
<dbReference type="InterPro" id="IPR051681">
    <property type="entry name" value="Ser/Thr_Kinases-Pseudokinases"/>
</dbReference>
<keyword evidence="3" id="KW-0808">Transferase</keyword>
<feature type="domain" description="Protein kinase" evidence="2">
    <location>
        <begin position="202"/>
        <end position="478"/>
    </location>
</feature>
<sequence>MNKKKGMIIIISFIISLYLKEWGISSMIFWITGYSAISSIKLELMIPGLRFNSVKIVYNGFSIMTINMIFDVILERFNVSTFLQILQIIIQIILVSIIIRFLEIPKIKVTRESGIIIFYLVETWKLFERTAKYVVFSMIMKCGKCGEIIYGTDWCQNCLSTYLTNNQDWTSGNDIINNIIKETQYKPANQHAYIEWIPYERLKDIKLIGSGGFGTVYMGTWIDGPIYMRGRKIFRKERNVAIKSLGSSNNVSEEFLKELRAHIRCLTIRAEHHRDWIVVLRCFGLTQDPKTKAYMIVTDHAKYGDLQNYLKQSFSSLKWLDDKLRILVDISKGLKLIHDVGLVHHDLHSGNILIGYNKSAYIADFGLSHPADYNDATPGLFGVLPFIAPELFRGNKYTKESDIYSFGIIMWVISSGRPPYCDQKYDLYLALDICKNKRPNIIEGTPKCYVDLMERCWHSDPSKRPNTDELYDTIRSWYFWKNHDQFIAADKLDLTNYSTETFRNNQYFSKFINLSVLSEIQETEENESLDAYRISLSSFKSG</sequence>
<organism evidence="3 4">
    <name type="scientific">Glomus cerebriforme</name>
    <dbReference type="NCBI Taxonomy" id="658196"/>
    <lineage>
        <taxon>Eukaryota</taxon>
        <taxon>Fungi</taxon>
        <taxon>Fungi incertae sedis</taxon>
        <taxon>Mucoromycota</taxon>
        <taxon>Glomeromycotina</taxon>
        <taxon>Glomeromycetes</taxon>
        <taxon>Glomerales</taxon>
        <taxon>Glomeraceae</taxon>
        <taxon>Glomus</taxon>
    </lineage>
</organism>
<dbReference type="PANTHER" id="PTHR44329">
    <property type="entry name" value="SERINE/THREONINE-PROTEIN KINASE TNNI3K-RELATED"/>
    <property type="match status" value="1"/>
</dbReference>
<accession>A0A397S9T3</accession>
<dbReference type="InterPro" id="IPR000719">
    <property type="entry name" value="Prot_kinase_dom"/>
</dbReference>
<dbReference type="EMBL" id="QKYT01000774">
    <property type="protein sequence ID" value="RIA81579.1"/>
    <property type="molecule type" value="Genomic_DNA"/>
</dbReference>
<keyword evidence="1" id="KW-0472">Membrane</keyword>
<evidence type="ECO:0000313" key="4">
    <source>
        <dbReference type="Proteomes" id="UP000265703"/>
    </source>
</evidence>
<keyword evidence="1" id="KW-1133">Transmembrane helix</keyword>
<keyword evidence="1" id="KW-0812">Transmembrane</keyword>
<dbReference type="PRINTS" id="PR00109">
    <property type="entry name" value="TYRKINASE"/>
</dbReference>
<dbReference type="OrthoDB" id="547665at2759"/>
<keyword evidence="4" id="KW-1185">Reference proteome</keyword>
<dbReference type="GO" id="GO:0005524">
    <property type="term" value="F:ATP binding"/>
    <property type="evidence" value="ECO:0007669"/>
    <property type="project" value="InterPro"/>
</dbReference>
<feature type="transmembrane region" description="Helical" evidence="1">
    <location>
        <begin position="56"/>
        <end position="74"/>
    </location>
</feature>
<evidence type="ECO:0000313" key="3">
    <source>
        <dbReference type="EMBL" id="RIA81579.1"/>
    </source>
</evidence>
<gene>
    <name evidence="3" type="ORF">C1645_729585</name>
</gene>
<dbReference type="Gene3D" id="1.10.510.10">
    <property type="entry name" value="Transferase(Phosphotransferase) domain 1"/>
    <property type="match status" value="1"/>
</dbReference>
<comment type="caution">
    <text evidence="3">The sequence shown here is derived from an EMBL/GenBank/DDBJ whole genome shotgun (WGS) entry which is preliminary data.</text>
</comment>
<keyword evidence="3" id="KW-0418">Kinase</keyword>
<reference evidence="3 4" key="1">
    <citation type="submission" date="2018-06" db="EMBL/GenBank/DDBJ databases">
        <title>Comparative genomics reveals the genomic features of Rhizophagus irregularis, R. cerebriforme, R. diaphanum and Gigaspora rosea, and their symbiotic lifestyle signature.</title>
        <authorList>
            <person name="Morin E."/>
            <person name="San Clemente H."/>
            <person name="Chen E.C.H."/>
            <person name="De La Providencia I."/>
            <person name="Hainaut M."/>
            <person name="Kuo A."/>
            <person name="Kohler A."/>
            <person name="Murat C."/>
            <person name="Tang N."/>
            <person name="Roy S."/>
            <person name="Loubradou J."/>
            <person name="Henrissat B."/>
            <person name="Grigoriev I.V."/>
            <person name="Corradi N."/>
            <person name="Roux C."/>
            <person name="Martin F.M."/>
        </authorList>
    </citation>
    <scope>NUCLEOTIDE SEQUENCE [LARGE SCALE GENOMIC DNA]</scope>
    <source>
        <strain evidence="3 4">DAOM 227022</strain>
    </source>
</reference>
<dbReference type="PROSITE" id="PS50011">
    <property type="entry name" value="PROTEIN_KINASE_DOM"/>
    <property type="match status" value="1"/>
</dbReference>
<dbReference type="InterPro" id="IPR001245">
    <property type="entry name" value="Ser-Thr/Tyr_kinase_cat_dom"/>
</dbReference>
<dbReference type="Pfam" id="PF07714">
    <property type="entry name" value="PK_Tyr_Ser-Thr"/>
    <property type="match status" value="1"/>
</dbReference>
<protein>
    <submittedName>
        <fullName evidence="3">Kinase-like domain-containing protein</fullName>
    </submittedName>
</protein>
<dbReference type="InterPro" id="IPR011009">
    <property type="entry name" value="Kinase-like_dom_sf"/>
</dbReference>